<reference evidence="1 2" key="1">
    <citation type="submission" date="2017-01" db="EMBL/GenBank/DDBJ databases">
        <authorList>
            <person name="Mah S.A."/>
            <person name="Swanson W.J."/>
            <person name="Moy G.W."/>
            <person name="Vacquier V.D."/>
        </authorList>
    </citation>
    <scope>NUCLEOTIDE SEQUENCE [LARGE SCALE GENOMIC DNA]</scope>
    <source>
        <strain evidence="1 2">DSM 18014</strain>
    </source>
</reference>
<dbReference type="OrthoDB" id="9808993at2"/>
<dbReference type="EMBL" id="FTOV01000013">
    <property type="protein sequence ID" value="SIT23378.1"/>
    <property type="molecule type" value="Genomic_DNA"/>
</dbReference>
<name>A0A1N7QKK5_9FLAO</name>
<evidence type="ECO:0000313" key="1">
    <source>
        <dbReference type="EMBL" id="SIT23378.1"/>
    </source>
</evidence>
<dbReference type="STRING" id="373672.SAMN05421785_11339"/>
<keyword evidence="1" id="KW-0378">Hydrolase</keyword>
<dbReference type="InterPro" id="IPR009218">
    <property type="entry name" value="HD_phosphohydro"/>
</dbReference>
<sequence>MNLKERFLRNSLLYTEDQNLIGDLWSEIEKKYTEKGRHYHNLEHLENMFSELDAVKDEIENFPVISFSVFYHDIIYDATSKSNEEKSAEFAAIRLKKLNVDSHFIQKISEQIIATKSHHLSEDSDTNYLLDADLSILGKDSEVYFDYTKKIRKEYSIYPDLFYKPGRKKVLKHFLEQKDIFKTPIFKEKYEDITRKNIQMEIDGLLSCIY</sequence>
<dbReference type="Proteomes" id="UP000185781">
    <property type="component" value="Unassembled WGS sequence"/>
</dbReference>
<organism evidence="1 2">
    <name type="scientific">Chryseobacterium gambrini</name>
    <dbReference type="NCBI Taxonomy" id="373672"/>
    <lineage>
        <taxon>Bacteria</taxon>
        <taxon>Pseudomonadati</taxon>
        <taxon>Bacteroidota</taxon>
        <taxon>Flavobacteriia</taxon>
        <taxon>Flavobacteriales</taxon>
        <taxon>Weeksellaceae</taxon>
        <taxon>Chryseobacterium group</taxon>
        <taxon>Chryseobacterium</taxon>
    </lineage>
</organism>
<dbReference type="PANTHER" id="PTHR21174:SF0">
    <property type="entry name" value="HD PHOSPHOHYDROLASE FAMILY PROTEIN-RELATED"/>
    <property type="match status" value="1"/>
</dbReference>
<dbReference type="SUPFAM" id="SSF109604">
    <property type="entry name" value="HD-domain/PDEase-like"/>
    <property type="match status" value="1"/>
</dbReference>
<dbReference type="GO" id="GO:0016787">
    <property type="term" value="F:hydrolase activity"/>
    <property type="evidence" value="ECO:0007669"/>
    <property type="project" value="UniProtKB-KW"/>
</dbReference>
<dbReference type="AlphaFoldDB" id="A0A1N7QKK5"/>
<accession>A0A1N7QKK5</accession>
<dbReference type="PANTHER" id="PTHR21174">
    <property type="match status" value="1"/>
</dbReference>
<protein>
    <submittedName>
        <fullName evidence="1">Predicted metal-dependent phosphohydrolase, HD superfamily</fullName>
    </submittedName>
</protein>
<dbReference type="RefSeq" id="WP_076395373.1">
    <property type="nucleotide sequence ID" value="NZ_FTOV01000013.1"/>
</dbReference>
<dbReference type="PIRSF" id="PIRSF035170">
    <property type="entry name" value="HD_phosphohydro"/>
    <property type="match status" value="1"/>
</dbReference>
<proteinExistence type="predicted"/>
<gene>
    <name evidence="1" type="ORF">SAMN05421785_11339</name>
</gene>
<evidence type="ECO:0000313" key="2">
    <source>
        <dbReference type="Proteomes" id="UP000185781"/>
    </source>
</evidence>
<dbReference type="Gene3D" id="1.10.3210.10">
    <property type="entry name" value="Hypothetical protein af1432"/>
    <property type="match status" value="1"/>
</dbReference>